<evidence type="ECO:0000313" key="2">
    <source>
        <dbReference type="Proteomes" id="UP000484842"/>
    </source>
</evidence>
<dbReference type="Proteomes" id="UP000484842">
    <property type="component" value="Unassembled WGS sequence"/>
</dbReference>
<dbReference type="AlphaFoldDB" id="A0A7X1NVX3"/>
<accession>A0A7X1NVX3</accession>
<gene>
    <name evidence="1" type="ORF">F8S09_06625</name>
</gene>
<sequence>MTEVVVAWTPGADNTRSPGWQGGYDGQKTALVQHLRGRLPGLRVREEPLRVMRPNSGSELLPAVAQMLERYRHGGRVLHVNTSSGTPQMLETLKLLRGTGWFAQGQVTLWQVDHPEHRQSGHPHHYEATTPFLEETLRLAGAFAALRRFDFAGAQTEFEALAAQPLGLPERARGVAALARVAEALYLLDARDFVGARQVLGGLEVHIPPLDALRELVEGGAGQDTDALVWLTWGRYDRAAEQERVADALIWATILQEVMVAQLLPLHGLRPTEQRVRGRQVELFEAPRRCWPGSVPKRRTS</sequence>
<comment type="caution">
    <text evidence="1">The sequence shown here is derived from an EMBL/GenBank/DDBJ whole genome shotgun (WGS) entry which is preliminary data.</text>
</comment>
<keyword evidence="2" id="KW-1185">Reference proteome</keyword>
<name>A0A7X1NVX3_9DEIO</name>
<reference evidence="1 2" key="1">
    <citation type="submission" date="2019-10" db="EMBL/GenBank/DDBJ databases">
        <title>Deinococcus sp. isolated from soil.</title>
        <authorList>
            <person name="Li Y."/>
            <person name="Wang J."/>
        </authorList>
    </citation>
    <scope>NUCLEOTIDE SEQUENCE [LARGE SCALE GENOMIC DNA]</scope>
    <source>
        <strain evidence="1 2">SDU3-2</strain>
    </source>
</reference>
<dbReference type="EMBL" id="WBSL01000002">
    <property type="protein sequence ID" value="MPY66374.1"/>
    <property type="molecule type" value="Genomic_DNA"/>
</dbReference>
<evidence type="ECO:0000313" key="1">
    <source>
        <dbReference type="EMBL" id="MPY66374.1"/>
    </source>
</evidence>
<proteinExistence type="predicted"/>
<protein>
    <submittedName>
        <fullName evidence="1">Uncharacterized protein</fullName>
    </submittedName>
</protein>
<organism evidence="1 2">
    <name type="scientific">Deinococcus terrestris</name>
    <dbReference type="NCBI Taxonomy" id="2651870"/>
    <lineage>
        <taxon>Bacteria</taxon>
        <taxon>Thermotogati</taxon>
        <taxon>Deinococcota</taxon>
        <taxon>Deinococci</taxon>
        <taxon>Deinococcales</taxon>
        <taxon>Deinococcaceae</taxon>
        <taxon>Deinococcus</taxon>
    </lineage>
</organism>
<dbReference type="RefSeq" id="WP_152870402.1">
    <property type="nucleotide sequence ID" value="NZ_WBSL01000002.1"/>
</dbReference>